<comment type="subcellular location">
    <subcellularLocation>
        <location evidence="1">Membrane</location>
    </subcellularLocation>
</comment>
<dbReference type="InterPro" id="IPR036179">
    <property type="entry name" value="Ig-like_dom_sf"/>
</dbReference>
<dbReference type="Proteomes" id="UP001501920">
    <property type="component" value="Chromosome 9"/>
</dbReference>
<keyword evidence="5" id="KW-0325">Glycoprotein</keyword>
<dbReference type="InterPro" id="IPR013106">
    <property type="entry name" value="Ig_V-set"/>
</dbReference>
<dbReference type="GO" id="GO:1903037">
    <property type="term" value="P:regulation of leukocyte cell-cell adhesion"/>
    <property type="evidence" value="ECO:0007669"/>
    <property type="project" value="UniProtKB-ARBA"/>
</dbReference>
<feature type="domain" description="Ig-like" evidence="7">
    <location>
        <begin position="10"/>
        <end position="125"/>
    </location>
</feature>
<dbReference type="InterPro" id="IPR003599">
    <property type="entry name" value="Ig_sub"/>
</dbReference>
<dbReference type="InterPro" id="IPR050504">
    <property type="entry name" value="IgSF_BTN/MOG"/>
</dbReference>
<evidence type="ECO:0000256" key="2">
    <source>
        <dbReference type="ARBA" id="ARBA00022729"/>
    </source>
</evidence>
<proteinExistence type="predicted"/>
<dbReference type="GeneTree" id="ENSGT01050000244843"/>
<keyword evidence="2" id="KW-0732">Signal</keyword>
<dbReference type="PROSITE" id="PS50835">
    <property type="entry name" value="IG_LIKE"/>
    <property type="match status" value="1"/>
</dbReference>
<dbReference type="InterPro" id="IPR013783">
    <property type="entry name" value="Ig-like_fold"/>
</dbReference>
<reference evidence="8" key="2">
    <citation type="submission" date="2025-08" db="UniProtKB">
        <authorList>
            <consortium name="Ensembl"/>
        </authorList>
    </citation>
    <scope>IDENTIFICATION</scope>
</reference>
<dbReference type="Gene3D" id="2.60.40.10">
    <property type="entry name" value="Immunoglobulins"/>
    <property type="match status" value="1"/>
</dbReference>
<dbReference type="PANTHER" id="PTHR24100:SF151">
    <property type="entry name" value="ICOS LIGAND"/>
    <property type="match status" value="1"/>
</dbReference>
<name>A0A3B4D4W8_PYGNA</name>
<dbReference type="AlphaFoldDB" id="A0A3B4D4W8"/>
<evidence type="ECO:0000256" key="3">
    <source>
        <dbReference type="ARBA" id="ARBA00023136"/>
    </source>
</evidence>
<evidence type="ECO:0000256" key="4">
    <source>
        <dbReference type="ARBA" id="ARBA00023157"/>
    </source>
</evidence>
<keyword evidence="3" id="KW-0472">Membrane</keyword>
<keyword evidence="4" id="KW-1015">Disulfide bond</keyword>
<evidence type="ECO:0000256" key="1">
    <source>
        <dbReference type="ARBA" id="ARBA00004370"/>
    </source>
</evidence>
<organism evidence="8 9">
    <name type="scientific">Pygocentrus nattereri</name>
    <name type="common">Red-bellied piranha</name>
    <dbReference type="NCBI Taxonomy" id="42514"/>
    <lineage>
        <taxon>Eukaryota</taxon>
        <taxon>Metazoa</taxon>
        <taxon>Chordata</taxon>
        <taxon>Craniata</taxon>
        <taxon>Vertebrata</taxon>
        <taxon>Euteleostomi</taxon>
        <taxon>Actinopterygii</taxon>
        <taxon>Neopterygii</taxon>
        <taxon>Teleostei</taxon>
        <taxon>Ostariophysi</taxon>
        <taxon>Characiformes</taxon>
        <taxon>Characoidei</taxon>
        <taxon>Pygocentrus</taxon>
    </lineage>
</organism>
<dbReference type="Pfam" id="PF07686">
    <property type="entry name" value="V-set"/>
    <property type="match status" value="1"/>
</dbReference>
<dbReference type="GO" id="GO:0050852">
    <property type="term" value="P:T cell receptor signaling pathway"/>
    <property type="evidence" value="ECO:0007669"/>
    <property type="project" value="TreeGrafter"/>
</dbReference>
<evidence type="ECO:0000313" key="9">
    <source>
        <dbReference type="Proteomes" id="UP001501920"/>
    </source>
</evidence>
<dbReference type="GO" id="GO:0050863">
    <property type="term" value="P:regulation of T cell activation"/>
    <property type="evidence" value="ECO:0007669"/>
    <property type="project" value="UniProtKB-ARBA"/>
</dbReference>
<dbReference type="GO" id="GO:0001817">
    <property type="term" value="P:regulation of cytokine production"/>
    <property type="evidence" value="ECO:0007669"/>
    <property type="project" value="TreeGrafter"/>
</dbReference>
<evidence type="ECO:0000259" key="7">
    <source>
        <dbReference type="PROSITE" id="PS50835"/>
    </source>
</evidence>
<dbReference type="SUPFAM" id="SSF48726">
    <property type="entry name" value="Immunoglobulin"/>
    <property type="match status" value="1"/>
</dbReference>
<protein>
    <recommendedName>
        <fullName evidence="7">Ig-like domain-containing protein</fullName>
    </recommendedName>
</protein>
<evidence type="ECO:0000313" key="8">
    <source>
        <dbReference type="Ensembl" id="ENSPNAP00000018580.2"/>
    </source>
</evidence>
<sequence length="213" mass="23913">RLSVVCVCVSKFKVVGPGPSFFAAAGSDVVLPCSVRRPAGQSSLSAVDMNITWTRSDLGDALVHFYENHRDVNTRQIPHYRGRTAVFTEELQNGNVSLRLTDVKLPDEGGYKCRVESRSWEGEVSFNLRVEGKSLKFIIFKIKLISLVNLHVTGSDVTLSHVLFSLIHSDWRTKVRVNLFNTFQTFLKSGCLVALRAAVPWFGFRRRLISRAV</sequence>
<dbReference type="PANTHER" id="PTHR24100">
    <property type="entry name" value="BUTYROPHILIN"/>
    <property type="match status" value="1"/>
</dbReference>
<dbReference type="SMART" id="SM00406">
    <property type="entry name" value="IGv"/>
    <property type="match status" value="1"/>
</dbReference>
<accession>A0A3B4D4W8</accession>
<dbReference type="GO" id="GO:0009897">
    <property type="term" value="C:external side of plasma membrane"/>
    <property type="evidence" value="ECO:0007669"/>
    <property type="project" value="TreeGrafter"/>
</dbReference>
<evidence type="ECO:0000256" key="6">
    <source>
        <dbReference type="ARBA" id="ARBA00023319"/>
    </source>
</evidence>
<keyword evidence="9" id="KW-1185">Reference proteome</keyword>
<keyword evidence="6" id="KW-0393">Immunoglobulin domain</keyword>
<reference evidence="8 9" key="1">
    <citation type="submission" date="2020-10" db="EMBL/GenBank/DDBJ databases">
        <title>Pygocentrus nattereri (red-bellied piranha) genome, fPygNat1, primary haplotype.</title>
        <authorList>
            <person name="Myers G."/>
            <person name="Meyer A."/>
            <person name="Karagic N."/>
            <person name="Pippel M."/>
            <person name="Winkler S."/>
            <person name="Tracey A."/>
            <person name="Wood J."/>
            <person name="Formenti G."/>
            <person name="Howe K."/>
            <person name="Fedrigo O."/>
            <person name="Jarvis E.D."/>
        </authorList>
    </citation>
    <scope>NUCLEOTIDE SEQUENCE [LARGE SCALE GENOMIC DNA]</scope>
</reference>
<dbReference type="SMART" id="SM00409">
    <property type="entry name" value="IG"/>
    <property type="match status" value="1"/>
</dbReference>
<dbReference type="FunFam" id="2.60.40.10:FF:000142">
    <property type="entry name" value="V-set domain-containing T-cell activation inhibitor 1"/>
    <property type="match status" value="1"/>
</dbReference>
<dbReference type="GO" id="GO:0005102">
    <property type="term" value="F:signaling receptor binding"/>
    <property type="evidence" value="ECO:0007669"/>
    <property type="project" value="TreeGrafter"/>
</dbReference>
<evidence type="ECO:0000256" key="5">
    <source>
        <dbReference type="ARBA" id="ARBA00023180"/>
    </source>
</evidence>
<dbReference type="InterPro" id="IPR007110">
    <property type="entry name" value="Ig-like_dom"/>
</dbReference>
<dbReference type="Ensembl" id="ENSPNAT00000039032.2">
    <property type="protein sequence ID" value="ENSPNAP00000018580.2"/>
    <property type="gene ID" value="ENSPNAG00000003859.2"/>
</dbReference>
<reference evidence="8" key="3">
    <citation type="submission" date="2025-09" db="UniProtKB">
        <authorList>
            <consortium name="Ensembl"/>
        </authorList>
    </citation>
    <scope>IDENTIFICATION</scope>
</reference>